<dbReference type="SUPFAM" id="SSF63748">
    <property type="entry name" value="Tudor/PWWP/MBT"/>
    <property type="match status" value="1"/>
</dbReference>
<dbReference type="Gene3D" id="2.30.30.140">
    <property type="match status" value="1"/>
</dbReference>
<dbReference type="Bgee" id="FBgn0030937">
    <property type="expression patterns" value="Expressed in testis and 1 other cell type or tissue"/>
</dbReference>
<protein>
    <submittedName>
        <fullName evidence="2">IP12301p</fullName>
    </submittedName>
</protein>
<dbReference type="OrthoDB" id="10052065at2759"/>
<accession>Q29QT6</accession>
<evidence type="ECO:0000313" key="2">
    <source>
        <dbReference type="EMBL" id="ABC86366.1"/>
    </source>
</evidence>
<reference evidence="2" key="1">
    <citation type="submission" date="2006-01" db="EMBL/GenBank/DDBJ databases">
        <authorList>
            <person name="Stapleton M."/>
            <person name="Carlson J."/>
            <person name="Chavez C."/>
            <person name="Frise E."/>
            <person name="George R."/>
            <person name="Pacleb J."/>
            <person name="Park S."/>
            <person name="Wan K."/>
            <person name="Yu C."/>
            <person name="Celniker S."/>
        </authorList>
    </citation>
    <scope>NUCLEOTIDE SEQUENCE</scope>
</reference>
<dbReference type="ExpressionAtlas" id="Q29QT6">
    <property type="expression patterns" value="baseline and differential"/>
</dbReference>
<proteinExistence type="evidence at transcript level"/>
<dbReference type="AlphaFoldDB" id="Q29QT6"/>
<sequence length="440" mass="50481">HLYKMEGGTFNLMKTESIPSCLLQPIRAVPKCVNSKEILSSLARNPRKSRLYPPHGGHMRSVVGTFYKITDQIGEIAIGTKLTGTVLLESLPVFYVTINGPGSKLLKCLAMGQVQLQELEQLPDYGEIFAFYDKAENRISRIAINAPVHPMGYCAYMIDAAKYTNMSGMERIFALPDDLKKLPALTIKCRLVNVAQMHIFITQNVRLRVLGSNGLELLVALIRNRTNIRKIPSAQLPPISGDEYGNMDANDREVAKSFARYRPKRRERGSIVRVHVTRIVSHAEFYARFADGPTVPTWSKSVMKRGTGDFRVWDIVLAPYQGRYHRAKIVDIFRCRYRVYFLDFGITEYTSKKNLTFCYELEKAQHNLAFRFEILGTRRQCPIPYINILEGIKHLEHTVLRSDINVRIHNILKDGGYVIRLMKHIHECHMIHLFDDYYSN</sequence>
<feature type="non-terminal residue" evidence="2">
    <location>
        <position position="1"/>
    </location>
</feature>
<dbReference type="HOGENOM" id="CLU_628940_0_0_1"/>
<dbReference type="Pfam" id="PF24047">
    <property type="entry name" value="Tudor_krimper_1st"/>
    <property type="match status" value="1"/>
</dbReference>
<dbReference type="InterPro" id="IPR056482">
    <property type="entry name" value="Tudor_krimper_1st"/>
</dbReference>
<dbReference type="CDD" id="cd20379">
    <property type="entry name" value="Tudor_dTUD-like"/>
    <property type="match status" value="1"/>
</dbReference>
<feature type="domain" description="Krimper first tudor" evidence="1">
    <location>
        <begin position="102"/>
        <end position="184"/>
    </location>
</feature>
<dbReference type="EMBL" id="BT024304">
    <property type="protein sequence ID" value="ABC86366.1"/>
    <property type="molecule type" value="mRNA"/>
</dbReference>
<name>Q29QT6_DROME</name>
<evidence type="ECO:0000259" key="1">
    <source>
        <dbReference type="Pfam" id="PF24047"/>
    </source>
</evidence>
<dbReference type="VEuPathDB" id="VectorBase:FBgn0030937"/>
<organism evidence="2">
    <name type="scientific">Drosophila melanogaster</name>
    <name type="common">Fruit fly</name>
    <dbReference type="NCBI Taxonomy" id="7227"/>
    <lineage>
        <taxon>Eukaryota</taxon>
        <taxon>Metazoa</taxon>
        <taxon>Ecdysozoa</taxon>
        <taxon>Arthropoda</taxon>
        <taxon>Hexapoda</taxon>
        <taxon>Insecta</taxon>
        <taxon>Pterygota</taxon>
        <taxon>Neoptera</taxon>
        <taxon>Endopterygota</taxon>
        <taxon>Diptera</taxon>
        <taxon>Brachycera</taxon>
        <taxon>Muscomorpha</taxon>
        <taxon>Ephydroidea</taxon>
        <taxon>Drosophilidae</taxon>
        <taxon>Drosophila</taxon>
        <taxon>Sophophora</taxon>
    </lineage>
</organism>